<keyword evidence="6" id="KW-0406">Ion transport</keyword>
<dbReference type="PANTHER" id="PTHR28259">
    <property type="entry name" value="FLUORIDE EXPORT PROTEIN 1-RELATED"/>
    <property type="match status" value="1"/>
</dbReference>
<keyword evidence="3 10" id="KW-0812">Transmembrane</keyword>
<evidence type="ECO:0000256" key="6">
    <source>
        <dbReference type="ARBA" id="ARBA00023303"/>
    </source>
</evidence>
<keyword evidence="2" id="KW-1003">Cell membrane</keyword>
<evidence type="ECO:0000256" key="8">
    <source>
        <dbReference type="ARBA" id="ARBA00035585"/>
    </source>
</evidence>
<evidence type="ECO:0000256" key="7">
    <source>
        <dbReference type="ARBA" id="ARBA00035120"/>
    </source>
</evidence>
<dbReference type="HAMAP" id="MF_00454">
    <property type="entry name" value="FluC"/>
    <property type="match status" value="1"/>
</dbReference>
<dbReference type="Proteomes" id="UP000324965">
    <property type="component" value="Unassembled WGS sequence"/>
</dbReference>
<feature type="transmembrane region" description="Helical" evidence="10">
    <location>
        <begin position="44"/>
        <end position="63"/>
    </location>
</feature>
<name>A0A5A9YWV2_9ACTN</name>
<keyword evidence="6" id="KW-0407">Ion channel</keyword>
<dbReference type="GO" id="GO:0005886">
    <property type="term" value="C:plasma membrane"/>
    <property type="evidence" value="ECO:0007669"/>
    <property type="project" value="UniProtKB-SubCell"/>
</dbReference>
<dbReference type="RefSeq" id="WP_149516228.1">
    <property type="nucleotide sequence ID" value="NZ_VDFC01000283.1"/>
</dbReference>
<evidence type="ECO:0000256" key="10">
    <source>
        <dbReference type="SAM" id="Phobius"/>
    </source>
</evidence>
<dbReference type="OrthoDB" id="4408652at2"/>
<comment type="caution">
    <text evidence="11">The sequence shown here is derived from an EMBL/GenBank/DDBJ whole genome shotgun (WGS) entry which is preliminary data.</text>
</comment>
<comment type="catalytic activity">
    <reaction evidence="8">
        <text>fluoride(in) = fluoride(out)</text>
        <dbReference type="Rhea" id="RHEA:76159"/>
        <dbReference type="ChEBI" id="CHEBI:17051"/>
    </reaction>
    <physiologicalReaction direction="left-to-right" evidence="8">
        <dbReference type="Rhea" id="RHEA:76160"/>
    </physiologicalReaction>
</comment>
<evidence type="ECO:0000313" key="12">
    <source>
        <dbReference type="Proteomes" id="UP000324965"/>
    </source>
</evidence>
<accession>A0A5A9YWV2</accession>
<feature type="transmembrane region" description="Helical" evidence="10">
    <location>
        <begin position="12"/>
        <end position="32"/>
    </location>
</feature>
<feature type="transmembrane region" description="Helical" evidence="10">
    <location>
        <begin position="75"/>
        <end position="96"/>
    </location>
</feature>
<evidence type="ECO:0000256" key="4">
    <source>
        <dbReference type="ARBA" id="ARBA00022989"/>
    </source>
</evidence>
<dbReference type="GO" id="GO:1903425">
    <property type="term" value="F:fluoride transmembrane transporter activity"/>
    <property type="evidence" value="ECO:0007669"/>
    <property type="project" value="TreeGrafter"/>
</dbReference>
<evidence type="ECO:0000256" key="5">
    <source>
        <dbReference type="ARBA" id="ARBA00023136"/>
    </source>
</evidence>
<dbReference type="InterPro" id="IPR003691">
    <property type="entry name" value="FluC"/>
</dbReference>
<proteinExistence type="inferred from homology"/>
<evidence type="ECO:0000256" key="1">
    <source>
        <dbReference type="ARBA" id="ARBA00004651"/>
    </source>
</evidence>
<sequence>LRPGEGGGFPWTTFWVNVTGCFLIGVLMVLVTEVRTPHRLVRPFLGTGVLGGFTTFSTYAVDIERLLDAGRPRTAFAYLAATLLAALAVVWAAVALTRACARRVRPGTVAAAGDGDRP</sequence>
<dbReference type="EMBL" id="VDFC01000283">
    <property type="protein sequence ID" value="KAA0909358.1"/>
    <property type="molecule type" value="Genomic_DNA"/>
</dbReference>
<dbReference type="PANTHER" id="PTHR28259:SF1">
    <property type="entry name" value="FLUORIDE EXPORT PROTEIN 1-RELATED"/>
    <property type="match status" value="1"/>
</dbReference>
<keyword evidence="4 10" id="KW-1133">Transmembrane helix</keyword>
<keyword evidence="6" id="KW-0813">Transport</keyword>
<gene>
    <name evidence="11" type="ORF">FGF04_39695</name>
</gene>
<reference evidence="11 12" key="1">
    <citation type="submission" date="2019-05" db="EMBL/GenBank/DDBJ databases">
        <authorList>
            <person name="Hariharan J."/>
            <person name="Choudoir M.J."/>
            <person name="Diebold P."/>
            <person name="Panke-Buisse K."/>
            <person name="Buckley D.H."/>
        </authorList>
    </citation>
    <scope>NUCLEOTIDE SEQUENCE [LARGE SCALE GENOMIC DNA]</scope>
    <source>
        <strain evidence="11 12">SUN51</strain>
    </source>
</reference>
<keyword evidence="12" id="KW-1185">Reference proteome</keyword>
<protein>
    <submittedName>
        <fullName evidence="11">CrcB family protein</fullName>
    </submittedName>
</protein>
<dbReference type="Pfam" id="PF02537">
    <property type="entry name" value="CRCB"/>
    <property type="match status" value="1"/>
</dbReference>
<comment type="function">
    <text evidence="9">Fluoride-specific ion channel. Important for reducing fluoride concentration in the cell, thus reducing its toxicity.</text>
</comment>
<comment type="subcellular location">
    <subcellularLocation>
        <location evidence="1">Cell membrane</location>
        <topology evidence="1">Multi-pass membrane protein</topology>
    </subcellularLocation>
</comment>
<comment type="similarity">
    <text evidence="7">Belongs to the fluoride channel Fluc/FEX (TC 1.A.43) family.</text>
</comment>
<feature type="non-terminal residue" evidence="11">
    <location>
        <position position="1"/>
    </location>
</feature>
<evidence type="ECO:0000313" key="11">
    <source>
        <dbReference type="EMBL" id="KAA0909358.1"/>
    </source>
</evidence>
<evidence type="ECO:0000256" key="3">
    <source>
        <dbReference type="ARBA" id="ARBA00022692"/>
    </source>
</evidence>
<keyword evidence="5 10" id="KW-0472">Membrane</keyword>
<evidence type="ECO:0000256" key="9">
    <source>
        <dbReference type="ARBA" id="ARBA00049940"/>
    </source>
</evidence>
<organism evidence="11 12">
    <name type="scientific">Streptomyces apricus</name>
    <dbReference type="NCBI Taxonomy" id="1828112"/>
    <lineage>
        <taxon>Bacteria</taxon>
        <taxon>Bacillati</taxon>
        <taxon>Actinomycetota</taxon>
        <taxon>Actinomycetes</taxon>
        <taxon>Kitasatosporales</taxon>
        <taxon>Streptomycetaceae</taxon>
        <taxon>Streptomyces</taxon>
    </lineage>
</organism>
<dbReference type="AlphaFoldDB" id="A0A5A9YWV2"/>
<evidence type="ECO:0000256" key="2">
    <source>
        <dbReference type="ARBA" id="ARBA00022475"/>
    </source>
</evidence>